<feature type="region of interest" description="Disordered" evidence="1">
    <location>
        <begin position="161"/>
        <end position="183"/>
    </location>
</feature>
<reference evidence="2 3" key="1">
    <citation type="submission" date="2015-12" db="EMBL/GenBank/DDBJ databases">
        <title>Dictyostelia acquired genes for synthesis and detection of signals that induce cell-type specialization by lateral gene transfer from prokaryotes.</title>
        <authorList>
            <person name="Gloeckner G."/>
            <person name="Schaap P."/>
        </authorList>
    </citation>
    <scope>NUCLEOTIDE SEQUENCE [LARGE SCALE GENOMIC DNA]</scope>
    <source>
        <strain evidence="2 3">TK</strain>
    </source>
</reference>
<accession>A0A151ZIZ1</accession>
<name>A0A151ZIZ1_TIELA</name>
<gene>
    <name evidence="2" type="ORF">DLAC_11616</name>
</gene>
<protein>
    <submittedName>
        <fullName evidence="2">Uncharacterized protein</fullName>
    </submittedName>
</protein>
<dbReference type="AlphaFoldDB" id="A0A151ZIZ1"/>
<evidence type="ECO:0000313" key="3">
    <source>
        <dbReference type="Proteomes" id="UP000076078"/>
    </source>
</evidence>
<dbReference type="OrthoDB" id="10477493at2759"/>
<keyword evidence="3" id="KW-1185">Reference proteome</keyword>
<dbReference type="EMBL" id="LODT01000025">
    <property type="protein sequence ID" value="KYQ93814.1"/>
    <property type="molecule type" value="Genomic_DNA"/>
</dbReference>
<dbReference type="OMA" id="YQIATSN"/>
<dbReference type="InParanoid" id="A0A151ZIZ1"/>
<sequence length="183" mass="21659">MWLKTISARNSIQGLNLFWKPIKKNRYFVVEGYDKNYLLENDIKSPNKLLKLEEKEKDQPDLQPLQQFINDNRNSVVHQILIYSWKTLFSPTVPKDYKLVPSQRYRIKSTLKSFNPELIAVSTSYSDILNHWNQLNTQLFPVIKQIENTNDKVSKLYSYLDQQNNPESESKEIDEDEEDTDSK</sequence>
<feature type="compositionally biased region" description="Acidic residues" evidence="1">
    <location>
        <begin position="172"/>
        <end position="183"/>
    </location>
</feature>
<organism evidence="2 3">
    <name type="scientific">Tieghemostelium lacteum</name>
    <name type="common">Slime mold</name>
    <name type="synonym">Dictyostelium lacteum</name>
    <dbReference type="NCBI Taxonomy" id="361077"/>
    <lineage>
        <taxon>Eukaryota</taxon>
        <taxon>Amoebozoa</taxon>
        <taxon>Evosea</taxon>
        <taxon>Eumycetozoa</taxon>
        <taxon>Dictyostelia</taxon>
        <taxon>Dictyosteliales</taxon>
        <taxon>Raperosteliaceae</taxon>
        <taxon>Tieghemostelium</taxon>
    </lineage>
</organism>
<dbReference type="Proteomes" id="UP000076078">
    <property type="component" value="Unassembled WGS sequence"/>
</dbReference>
<evidence type="ECO:0000313" key="2">
    <source>
        <dbReference type="EMBL" id="KYQ93814.1"/>
    </source>
</evidence>
<proteinExistence type="predicted"/>
<evidence type="ECO:0000256" key="1">
    <source>
        <dbReference type="SAM" id="MobiDB-lite"/>
    </source>
</evidence>
<comment type="caution">
    <text evidence="2">The sequence shown here is derived from an EMBL/GenBank/DDBJ whole genome shotgun (WGS) entry which is preliminary data.</text>
</comment>